<accession>A0A0P7XFE3</accession>
<dbReference type="PROSITE" id="PS51502">
    <property type="entry name" value="S_R_A_B_BARREL"/>
    <property type="match status" value="1"/>
</dbReference>
<evidence type="ECO:0000259" key="2">
    <source>
        <dbReference type="PROSITE" id="PS51502"/>
    </source>
</evidence>
<dbReference type="STRING" id="1305737.GCA_000526355_01541"/>
<dbReference type="PATRIC" id="fig|1305737.6.peg.2747"/>
<reference evidence="3 4" key="1">
    <citation type="submission" date="2015-09" db="EMBL/GenBank/DDBJ databases">
        <title>Identification and resolution of microdiversity through metagenomic sequencing of parallel consortia.</title>
        <authorList>
            <person name="Nelson W.C."/>
            <person name="Romine M.F."/>
            <person name="Lindemann S.R."/>
        </authorList>
    </citation>
    <scope>NUCLEOTIDE SEQUENCE [LARGE SCALE GENOMIC DNA]</scope>
    <source>
        <strain evidence="3">HL-49</strain>
    </source>
</reference>
<dbReference type="InterPro" id="IPR011008">
    <property type="entry name" value="Dimeric_a/b-barrel"/>
</dbReference>
<keyword evidence="1" id="KW-0732">Signal</keyword>
<dbReference type="eggNOG" id="ENOG5031482">
    <property type="taxonomic scope" value="Bacteria"/>
</dbReference>
<dbReference type="PROSITE" id="PS51318">
    <property type="entry name" value="TAT"/>
    <property type="match status" value="1"/>
</dbReference>
<evidence type="ECO:0000313" key="3">
    <source>
        <dbReference type="EMBL" id="KPQ14443.1"/>
    </source>
</evidence>
<dbReference type="SMART" id="SM00886">
    <property type="entry name" value="Dabb"/>
    <property type="match status" value="1"/>
</dbReference>
<dbReference type="OrthoDB" id="7189263at2"/>
<dbReference type="SUPFAM" id="SSF54909">
    <property type="entry name" value="Dimeric alpha+beta barrel"/>
    <property type="match status" value="1"/>
</dbReference>
<organism evidence="3 4">
    <name type="scientific">Algoriphagus marincola HL-49</name>
    <dbReference type="NCBI Taxonomy" id="1305737"/>
    <lineage>
        <taxon>Bacteria</taxon>
        <taxon>Pseudomonadati</taxon>
        <taxon>Bacteroidota</taxon>
        <taxon>Cytophagia</taxon>
        <taxon>Cytophagales</taxon>
        <taxon>Cyclobacteriaceae</taxon>
        <taxon>Algoriphagus</taxon>
    </lineage>
</organism>
<protein>
    <submittedName>
        <fullName evidence="3">Stress responsive A/B Barrel Domain</fullName>
    </submittedName>
</protein>
<evidence type="ECO:0000313" key="4">
    <source>
        <dbReference type="Proteomes" id="UP000050421"/>
    </source>
</evidence>
<evidence type="ECO:0000256" key="1">
    <source>
        <dbReference type="SAM" id="SignalP"/>
    </source>
</evidence>
<name>A0A0P7XFE3_9BACT</name>
<dbReference type="Proteomes" id="UP000050421">
    <property type="component" value="Unassembled WGS sequence"/>
</dbReference>
<feature type="chain" id="PRO_5006145309" evidence="1">
    <location>
        <begin position="27"/>
        <end position="130"/>
    </location>
</feature>
<feature type="signal peptide" evidence="1">
    <location>
        <begin position="1"/>
        <end position="26"/>
    </location>
</feature>
<sequence>MNRRRNFLKTISAASVAAFLPINSIAQNMKKQLMIHQVYFWLHDENDTQEFLTAAVPMLGKCKTVGKFIAGTPADTEKREVVDHSWQVSCTLFFDSFEDQLAYQKDPLHLEFIDKYSSMWKTVKVYDIAI</sequence>
<dbReference type="Gene3D" id="3.30.70.100">
    <property type="match status" value="1"/>
</dbReference>
<dbReference type="EMBL" id="LJXT01000064">
    <property type="protein sequence ID" value="KPQ14443.1"/>
    <property type="molecule type" value="Genomic_DNA"/>
</dbReference>
<dbReference type="AlphaFoldDB" id="A0A0P7XFE3"/>
<feature type="domain" description="Stress-response A/B barrel" evidence="2">
    <location>
        <begin position="34"/>
        <end position="128"/>
    </location>
</feature>
<comment type="caution">
    <text evidence="3">The sequence shown here is derived from an EMBL/GenBank/DDBJ whole genome shotgun (WGS) entry which is preliminary data.</text>
</comment>
<dbReference type="Pfam" id="PF07876">
    <property type="entry name" value="Dabb"/>
    <property type="match status" value="1"/>
</dbReference>
<dbReference type="InterPro" id="IPR013097">
    <property type="entry name" value="Dabb"/>
</dbReference>
<dbReference type="InterPro" id="IPR006311">
    <property type="entry name" value="TAT_signal"/>
</dbReference>
<proteinExistence type="predicted"/>
<gene>
    <name evidence="3" type="ORF">HLUCCX10_10615</name>
</gene>